<accession>A0ABY7T9V4</accession>
<dbReference type="InterPro" id="IPR051785">
    <property type="entry name" value="MMCE/EMCE_epimerase"/>
</dbReference>
<keyword evidence="5" id="KW-1185">Reference proteome</keyword>
<dbReference type="Proteomes" id="UP001216139">
    <property type="component" value="Chromosome"/>
</dbReference>
<dbReference type="SUPFAM" id="SSF54427">
    <property type="entry name" value="NTF2-like"/>
    <property type="match status" value="1"/>
</dbReference>
<dbReference type="InterPro" id="IPR032710">
    <property type="entry name" value="NTF2-like_dom_sf"/>
</dbReference>
<dbReference type="Pfam" id="PF00903">
    <property type="entry name" value="Glyoxalase"/>
    <property type="match status" value="1"/>
</dbReference>
<dbReference type="InterPro" id="IPR029068">
    <property type="entry name" value="Glyas_Bleomycin-R_OHBP_Dase"/>
</dbReference>
<feature type="domain" description="VOC" evidence="3">
    <location>
        <begin position="180"/>
        <end position="329"/>
    </location>
</feature>
<keyword evidence="1" id="KW-0479">Metal-binding</keyword>
<protein>
    <submittedName>
        <fullName evidence="4">Nuclear transport factor 2 family protein</fullName>
    </submittedName>
</protein>
<dbReference type="SUPFAM" id="SSF54593">
    <property type="entry name" value="Glyoxalase/Bleomycin resistance protein/Dihydroxybiphenyl dioxygenase"/>
    <property type="match status" value="1"/>
</dbReference>
<name>A0ABY7T9V4_9SPHI</name>
<organism evidence="4 5">
    <name type="scientific">Mucilaginibacter jinjuensis</name>
    <dbReference type="NCBI Taxonomy" id="1176721"/>
    <lineage>
        <taxon>Bacteria</taxon>
        <taxon>Pseudomonadati</taxon>
        <taxon>Bacteroidota</taxon>
        <taxon>Sphingobacteriia</taxon>
        <taxon>Sphingobacteriales</taxon>
        <taxon>Sphingobacteriaceae</taxon>
        <taxon>Mucilaginibacter</taxon>
    </lineage>
</organism>
<dbReference type="PROSITE" id="PS51819">
    <property type="entry name" value="VOC"/>
    <property type="match status" value="1"/>
</dbReference>
<feature type="signal peptide" evidence="2">
    <location>
        <begin position="1"/>
        <end position="23"/>
    </location>
</feature>
<feature type="chain" id="PRO_5045937053" evidence="2">
    <location>
        <begin position="24"/>
        <end position="352"/>
    </location>
</feature>
<evidence type="ECO:0000313" key="4">
    <source>
        <dbReference type="EMBL" id="WCT13274.1"/>
    </source>
</evidence>
<dbReference type="Gene3D" id="3.10.180.10">
    <property type="entry name" value="2,3-Dihydroxybiphenyl 1,2-Dioxygenase, domain 1"/>
    <property type="match status" value="1"/>
</dbReference>
<dbReference type="RefSeq" id="WP_273631558.1">
    <property type="nucleotide sequence ID" value="NZ_CP117167.1"/>
</dbReference>
<dbReference type="PANTHER" id="PTHR43048">
    <property type="entry name" value="METHYLMALONYL-COA EPIMERASE"/>
    <property type="match status" value="1"/>
</dbReference>
<evidence type="ECO:0000256" key="2">
    <source>
        <dbReference type="SAM" id="SignalP"/>
    </source>
</evidence>
<dbReference type="CDD" id="cd00531">
    <property type="entry name" value="NTF2_like"/>
    <property type="match status" value="1"/>
</dbReference>
<reference evidence="4 5" key="1">
    <citation type="submission" date="2023-02" db="EMBL/GenBank/DDBJ databases">
        <title>Genome sequence of Mucilaginibacter jinjuensis strain KACC 16571.</title>
        <authorList>
            <person name="Kim S."/>
            <person name="Heo J."/>
            <person name="Kwon S.-W."/>
        </authorList>
    </citation>
    <scope>NUCLEOTIDE SEQUENCE [LARGE SCALE GENOMIC DNA]</scope>
    <source>
        <strain evidence="4 5">KACC 16571</strain>
    </source>
</reference>
<proteinExistence type="predicted"/>
<keyword evidence="2" id="KW-0732">Signal</keyword>
<sequence length="352" mass="39163">MKREIFLKLLSTGAVMLSPVVKASSVFAHSNINQMKSNITAKQLLFGYLENINDADKVIELFADDAVIELPYLKSLGMPWQWRGKDVLHEFLKEIPEMFPGFAFKDIQIHIDTPDQVFAEYSVDCKAASTGRPYQQTYMGRLVAKDGKIQLLREALDMAQVAKSMAPFDLSDHHEGAVAGIDHIGINVPDIDAATVFLQKAFGAEVVYESYSKKQSPLEFEGVEATLNVALHTKLYACRMIKIGHGPNIELFEVHVDGQKQAILSSDLGLQHFAVYTDNIKSALEKFAAAGGKVLSEPARLLFPLETGAQNYFCYARTPWGTSVEFITYPEGMPYENGTHLRRWKAGLPNAN</sequence>
<dbReference type="PANTHER" id="PTHR43048:SF6">
    <property type="entry name" value="BLR8189 PROTEIN"/>
    <property type="match status" value="1"/>
</dbReference>
<dbReference type="InterPro" id="IPR037523">
    <property type="entry name" value="VOC_core"/>
</dbReference>
<evidence type="ECO:0000256" key="1">
    <source>
        <dbReference type="ARBA" id="ARBA00022723"/>
    </source>
</evidence>
<dbReference type="EMBL" id="CP117167">
    <property type="protein sequence ID" value="WCT13274.1"/>
    <property type="molecule type" value="Genomic_DNA"/>
</dbReference>
<dbReference type="InterPro" id="IPR004360">
    <property type="entry name" value="Glyas_Fos-R_dOase_dom"/>
</dbReference>
<dbReference type="InterPro" id="IPR037401">
    <property type="entry name" value="SnoaL-like"/>
</dbReference>
<dbReference type="Gene3D" id="3.10.450.50">
    <property type="match status" value="1"/>
</dbReference>
<gene>
    <name evidence="4" type="ORF">PQO05_04930</name>
</gene>
<evidence type="ECO:0000313" key="5">
    <source>
        <dbReference type="Proteomes" id="UP001216139"/>
    </source>
</evidence>
<dbReference type="Pfam" id="PF12680">
    <property type="entry name" value="SnoaL_2"/>
    <property type="match status" value="1"/>
</dbReference>
<evidence type="ECO:0000259" key="3">
    <source>
        <dbReference type="PROSITE" id="PS51819"/>
    </source>
</evidence>